<evidence type="ECO:0000256" key="12">
    <source>
        <dbReference type="PROSITE-ProRule" id="PRU00042"/>
    </source>
</evidence>
<feature type="region of interest" description="Disordered" evidence="13">
    <location>
        <begin position="420"/>
        <end position="479"/>
    </location>
</feature>
<dbReference type="GO" id="GO:0055059">
    <property type="term" value="P:asymmetric neuroblast division"/>
    <property type="evidence" value="ECO:0007669"/>
    <property type="project" value="UniProtKB-ARBA"/>
</dbReference>
<keyword evidence="5" id="KW-0862">Zinc</keyword>
<feature type="compositionally biased region" description="Basic and acidic residues" evidence="13">
    <location>
        <begin position="146"/>
        <end position="157"/>
    </location>
</feature>
<dbReference type="PROSITE" id="PS00028">
    <property type="entry name" value="ZINC_FINGER_C2H2_1"/>
    <property type="match status" value="4"/>
</dbReference>
<evidence type="ECO:0000256" key="8">
    <source>
        <dbReference type="ARBA" id="ARBA00037948"/>
    </source>
</evidence>
<dbReference type="FunFam" id="3.30.160.60:FF:000169">
    <property type="entry name" value="transcriptional repressor scratch 2"/>
    <property type="match status" value="1"/>
</dbReference>
<dbReference type="GO" id="GO:0000978">
    <property type="term" value="F:RNA polymerase II cis-regulatory region sequence-specific DNA binding"/>
    <property type="evidence" value="ECO:0007669"/>
    <property type="project" value="TreeGrafter"/>
</dbReference>
<accession>A0A2A3E5C1</accession>
<evidence type="ECO:0000313" key="15">
    <source>
        <dbReference type="EMBL" id="PBC26888.1"/>
    </source>
</evidence>
<dbReference type="GO" id="GO:0045944">
    <property type="term" value="P:positive regulation of transcription by RNA polymerase II"/>
    <property type="evidence" value="ECO:0007669"/>
    <property type="project" value="UniProtKB-ARBA"/>
</dbReference>
<keyword evidence="4 12" id="KW-0863">Zinc-finger</keyword>
<feature type="compositionally biased region" description="Polar residues" evidence="13">
    <location>
        <begin position="161"/>
        <end position="173"/>
    </location>
</feature>
<gene>
    <name evidence="15" type="ORF">APICC_07482</name>
</gene>
<comment type="similarity">
    <text evidence="8">Belongs to the snail C2H2-type zinc-finger protein family.</text>
</comment>
<evidence type="ECO:0000256" key="9">
    <source>
        <dbReference type="ARBA" id="ARBA00064979"/>
    </source>
</evidence>
<dbReference type="OrthoDB" id="5428132at2759"/>
<name>A0A2A3E5C1_APICC</name>
<dbReference type="Proteomes" id="UP000242457">
    <property type="component" value="Unassembled WGS sequence"/>
</dbReference>
<dbReference type="InterPro" id="IPR036236">
    <property type="entry name" value="Znf_C2H2_sf"/>
</dbReference>
<proteinExistence type="inferred from homology"/>
<dbReference type="PROSITE" id="PS50157">
    <property type="entry name" value="ZINC_FINGER_C2H2_2"/>
    <property type="match status" value="4"/>
</dbReference>
<comment type="subcellular location">
    <subcellularLocation>
        <location evidence="1">Nucleus</location>
    </subcellularLocation>
</comment>
<dbReference type="PANTHER" id="PTHR24388">
    <property type="entry name" value="ZINC FINGER PROTEIN"/>
    <property type="match status" value="1"/>
</dbReference>
<dbReference type="GO" id="GO:0060562">
    <property type="term" value="P:epithelial tube morphogenesis"/>
    <property type="evidence" value="ECO:0007669"/>
    <property type="project" value="UniProtKB-ARBA"/>
</dbReference>
<dbReference type="InterPro" id="IPR013087">
    <property type="entry name" value="Znf_C2H2_type"/>
</dbReference>
<evidence type="ECO:0000256" key="4">
    <source>
        <dbReference type="ARBA" id="ARBA00022771"/>
    </source>
</evidence>
<evidence type="ECO:0000256" key="10">
    <source>
        <dbReference type="ARBA" id="ARBA00071743"/>
    </source>
</evidence>
<feature type="region of interest" description="Disordered" evidence="13">
    <location>
        <begin position="223"/>
        <end position="286"/>
    </location>
</feature>
<feature type="compositionally biased region" description="Polar residues" evidence="13">
    <location>
        <begin position="223"/>
        <end position="245"/>
    </location>
</feature>
<dbReference type="STRING" id="94128.A0A2A3E5C1"/>
<feature type="compositionally biased region" description="Pro residues" evidence="13">
    <location>
        <begin position="249"/>
        <end position="258"/>
    </location>
</feature>
<dbReference type="EMBL" id="KZ288364">
    <property type="protein sequence ID" value="PBC26888.1"/>
    <property type="molecule type" value="Genomic_DNA"/>
</dbReference>
<protein>
    <recommendedName>
        <fullName evidence="10">Transcriptional repressor scratch 1</fullName>
    </recommendedName>
    <alternativeName>
        <fullName evidence="11">Scratch homolog 1 zinc finger protein</fullName>
    </alternativeName>
</protein>
<dbReference type="GO" id="GO:0005634">
    <property type="term" value="C:nucleus"/>
    <property type="evidence" value="ECO:0007669"/>
    <property type="project" value="UniProtKB-SubCell"/>
</dbReference>
<evidence type="ECO:0000259" key="14">
    <source>
        <dbReference type="PROSITE" id="PS50157"/>
    </source>
</evidence>
<dbReference type="SUPFAM" id="SSF57667">
    <property type="entry name" value="beta-beta-alpha zinc fingers"/>
    <property type="match status" value="2"/>
</dbReference>
<dbReference type="GO" id="GO:0008270">
    <property type="term" value="F:zinc ion binding"/>
    <property type="evidence" value="ECO:0007669"/>
    <property type="project" value="UniProtKB-KW"/>
</dbReference>
<evidence type="ECO:0000256" key="2">
    <source>
        <dbReference type="ARBA" id="ARBA00022723"/>
    </source>
</evidence>
<dbReference type="GO" id="GO:0007417">
    <property type="term" value="P:central nervous system development"/>
    <property type="evidence" value="ECO:0007669"/>
    <property type="project" value="UniProtKB-ARBA"/>
</dbReference>
<feature type="compositionally biased region" description="Basic and acidic residues" evidence="13">
    <location>
        <begin position="267"/>
        <end position="277"/>
    </location>
</feature>
<feature type="domain" description="C2H2-type" evidence="14">
    <location>
        <begin position="584"/>
        <end position="611"/>
    </location>
</feature>
<keyword evidence="16" id="KW-1185">Reference proteome</keyword>
<feature type="compositionally biased region" description="Polar residues" evidence="13">
    <location>
        <begin position="449"/>
        <end position="467"/>
    </location>
</feature>
<dbReference type="SMART" id="SM00355">
    <property type="entry name" value="ZnF_C2H2"/>
    <property type="match status" value="5"/>
</dbReference>
<feature type="compositionally biased region" description="Low complexity" evidence="13">
    <location>
        <begin position="133"/>
        <end position="145"/>
    </location>
</feature>
<dbReference type="Gene3D" id="3.30.160.60">
    <property type="entry name" value="Classic Zinc Finger"/>
    <property type="match status" value="4"/>
</dbReference>
<keyword evidence="2" id="KW-0479">Metal-binding</keyword>
<comment type="subunit">
    <text evidence="9">Interacts (via SNAG domain) with LIMD1 (via LIM domains), WTIP (via LIM domains) and AJUBA (via LIM domains).</text>
</comment>
<evidence type="ECO:0000313" key="16">
    <source>
        <dbReference type="Proteomes" id="UP000242457"/>
    </source>
</evidence>
<sequence>MKNERHEMYEIPERKARVELRPLDTSNNFLETRNLMELTIPLEPLKLSDTLDTIPWQRLETSGSKDSKETNTAKMPRCYMVKKALCNKYISNVARGFESWGRGRSTPSPTTMQIPVSPIEGSVAPPVAQEYLSTQSQDTTTGTKTLEQDVSKGKADEPSNVDMTIATSNTGTPATEAPITARTEATSPTVITCTATGSSSTIAASQTESIALGVENTTIATSTLPFTAPRSPSRTAHTNYQQHTNMPHHSPPGEPSPPSSTATPYHTVEETTDHSASESRIGSNNGNVITNYVSSMFKDRSAAETEAAHDLLELSRSLPPLPPPSVAIGPQSVIESPATDIQEMTVYQPDQPIYQVNTIDLANSTVYTHHHQQQQTPTASIIYEPSATIVQQTGSVFIPLSPVQEILLTYSAPSIPCTPIVATQQPPQPLAQQQQSHQTIEAAPPLTPPTSECSSDIENNNPNSQPSQKDKEVQTVTEQTEVKPASYTYDTLLVADGRSKNKKIIPAQKTQETEPVETPETSKIGRYVCCECGKQYATSSNLSRHKQTHRSIDSQSAKKCIHCGKAYVSMPALAMHVLTHKLTHSCGVCGKMFSRPWLLQGHLRSHTGEKPYGCAHCGKAFADRSNLRAHMQTHSADKNYECHKCHKSFALKSYLNKHLESACQRENDEPNNDLDAPQ</sequence>
<dbReference type="PANTHER" id="PTHR24388:SF48">
    <property type="entry name" value="TRANSCRIPTIONAL REPRESSOR SCRATCH 2"/>
    <property type="match status" value="1"/>
</dbReference>
<evidence type="ECO:0000256" key="6">
    <source>
        <dbReference type="ARBA" id="ARBA00023125"/>
    </source>
</evidence>
<keyword evidence="6" id="KW-0238">DNA-binding</keyword>
<dbReference type="FunFam" id="3.30.160.60:FF:000207">
    <property type="entry name" value="zinc finger protein SNAI2"/>
    <property type="match status" value="1"/>
</dbReference>
<dbReference type="Pfam" id="PF00096">
    <property type="entry name" value="zf-C2H2"/>
    <property type="match status" value="4"/>
</dbReference>
<evidence type="ECO:0000256" key="11">
    <source>
        <dbReference type="ARBA" id="ARBA00083685"/>
    </source>
</evidence>
<evidence type="ECO:0000256" key="5">
    <source>
        <dbReference type="ARBA" id="ARBA00022833"/>
    </source>
</evidence>
<reference evidence="15 16" key="1">
    <citation type="submission" date="2014-07" db="EMBL/GenBank/DDBJ databases">
        <title>Genomic and transcriptomic analysis on Apis cerana provide comprehensive insights into honey bee biology.</title>
        <authorList>
            <person name="Diao Q."/>
            <person name="Sun L."/>
            <person name="Zheng H."/>
            <person name="Zheng H."/>
            <person name="Xu S."/>
            <person name="Wang S."/>
            <person name="Zeng Z."/>
            <person name="Hu F."/>
            <person name="Su S."/>
            <person name="Wu J."/>
        </authorList>
    </citation>
    <scope>NUCLEOTIDE SEQUENCE [LARGE SCALE GENOMIC DNA]</scope>
    <source>
        <tissue evidence="15">Pupae without intestine</tissue>
    </source>
</reference>
<feature type="region of interest" description="Disordered" evidence="13">
    <location>
        <begin position="132"/>
        <end position="175"/>
    </location>
</feature>
<evidence type="ECO:0000256" key="1">
    <source>
        <dbReference type="ARBA" id="ARBA00004123"/>
    </source>
</evidence>
<evidence type="ECO:0000256" key="3">
    <source>
        <dbReference type="ARBA" id="ARBA00022737"/>
    </source>
</evidence>
<organism evidence="15 16">
    <name type="scientific">Apis cerana cerana</name>
    <name type="common">Oriental honeybee</name>
    <dbReference type="NCBI Taxonomy" id="94128"/>
    <lineage>
        <taxon>Eukaryota</taxon>
        <taxon>Metazoa</taxon>
        <taxon>Ecdysozoa</taxon>
        <taxon>Arthropoda</taxon>
        <taxon>Hexapoda</taxon>
        <taxon>Insecta</taxon>
        <taxon>Pterygota</taxon>
        <taxon>Neoptera</taxon>
        <taxon>Endopterygota</taxon>
        <taxon>Hymenoptera</taxon>
        <taxon>Apocrita</taxon>
        <taxon>Aculeata</taxon>
        <taxon>Apoidea</taxon>
        <taxon>Anthophila</taxon>
        <taxon>Apidae</taxon>
        <taxon>Apis</taxon>
    </lineage>
</organism>
<evidence type="ECO:0000256" key="7">
    <source>
        <dbReference type="ARBA" id="ARBA00023242"/>
    </source>
</evidence>
<evidence type="ECO:0000256" key="13">
    <source>
        <dbReference type="SAM" id="MobiDB-lite"/>
    </source>
</evidence>
<keyword evidence="3" id="KW-0677">Repeat</keyword>
<dbReference type="GO" id="GO:0000981">
    <property type="term" value="F:DNA-binding transcription factor activity, RNA polymerase II-specific"/>
    <property type="evidence" value="ECO:0007669"/>
    <property type="project" value="TreeGrafter"/>
</dbReference>
<feature type="domain" description="C2H2-type" evidence="14">
    <location>
        <begin position="527"/>
        <end position="554"/>
    </location>
</feature>
<dbReference type="GO" id="GO:2000177">
    <property type="term" value="P:regulation of neural precursor cell proliferation"/>
    <property type="evidence" value="ECO:0007669"/>
    <property type="project" value="UniProtKB-ARBA"/>
</dbReference>
<feature type="domain" description="C2H2-type" evidence="14">
    <location>
        <begin position="612"/>
        <end position="639"/>
    </location>
</feature>
<dbReference type="FunFam" id="3.30.160.60:FF:000043">
    <property type="entry name" value="Scratch family zinc finger 2"/>
    <property type="match status" value="1"/>
</dbReference>
<dbReference type="InterPro" id="IPR050527">
    <property type="entry name" value="Snail/Krueppel_Znf"/>
</dbReference>
<dbReference type="AlphaFoldDB" id="A0A2A3E5C1"/>
<feature type="domain" description="C2H2-type" evidence="14">
    <location>
        <begin position="640"/>
        <end position="670"/>
    </location>
</feature>
<keyword evidence="7" id="KW-0539">Nucleus</keyword>